<evidence type="ECO:0000313" key="2">
    <source>
        <dbReference type="Proteomes" id="UP001172083"/>
    </source>
</evidence>
<dbReference type="RefSeq" id="WP_346761210.1">
    <property type="nucleotide sequence ID" value="NZ_JAUJEB010000007.1"/>
</dbReference>
<organism evidence="1 2">
    <name type="scientific">Agaribacillus aureus</name>
    <dbReference type="NCBI Taxonomy" id="3051825"/>
    <lineage>
        <taxon>Bacteria</taxon>
        <taxon>Pseudomonadati</taxon>
        <taxon>Bacteroidota</taxon>
        <taxon>Cytophagia</taxon>
        <taxon>Cytophagales</taxon>
        <taxon>Splendidivirgaceae</taxon>
        <taxon>Agaribacillus</taxon>
    </lineage>
</organism>
<protein>
    <submittedName>
        <fullName evidence="1">Uncharacterized protein</fullName>
    </submittedName>
</protein>
<name>A0ABT8LE43_9BACT</name>
<keyword evidence="2" id="KW-1185">Reference proteome</keyword>
<sequence>MNNANLFFEKTFNFYQLKDPRTYFILITLGKELTKADEYQIWNDIRLAQQKILSEKIKHRNFGDYSKHNCGYDDYPYNGLVIIQGSHFAEWTMHFDSDKNKFSLKEKSERVKNKDGVNLRLFKMNWVMNKKDCQI</sequence>
<dbReference type="EMBL" id="JAUJEB010000007">
    <property type="protein sequence ID" value="MDN5215873.1"/>
    <property type="molecule type" value="Genomic_DNA"/>
</dbReference>
<gene>
    <name evidence="1" type="ORF">QQ020_27600</name>
</gene>
<dbReference type="Proteomes" id="UP001172083">
    <property type="component" value="Unassembled WGS sequence"/>
</dbReference>
<evidence type="ECO:0000313" key="1">
    <source>
        <dbReference type="EMBL" id="MDN5215873.1"/>
    </source>
</evidence>
<reference evidence="1" key="1">
    <citation type="submission" date="2023-06" db="EMBL/GenBank/DDBJ databases">
        <title>Genomic of Agaribacillus aureum.</title>
        <authorList>
            <person name="Wang G."/>
        </authorList>
    </citation>
    <scope>NUCLEOTIDE SEQUENCE</scope>
    <source>
        <strain evidence="1">BMA12</strain>
    </source>
</reference>
<comment type="caution">
    <text evidence="1">The sequence shown here is derived from an EMBL/GenBank/DDBJ whole genome shotgun (WGS) entry which is preliminary data.</text>
</comment>
<proteinExistence type="predicted"/>
<accession>A0ABT8LE43</accession>